<organism evidence="12 13">
    <name type="scientific">Trichococcus patagoniensis</name>
    <dbReference type="NCBI Taxonomy" id="382641"/>
    <lineage>
        <taxon>Bacteria</taxon>
        <taxon>Bacillati</taxon>
        <taxon>Bacillota</taxon>
        <taxon>Bacilli</taxon>
        <taxon>Lactobacillales</taxon>
        <taxon>Carnobacteriaceae</taxon>
        <taxon>Trichococcus</taxon>
    </lineage>
</organism>
<proteinExistence type="inferred from homology"/>
<dbReference type="InterPro" id="IPR001250">
    <property type="entry name" value="Man6P_Isoase-1"/>
</dbReference>
<evidence type="ECO:0000256" key="4">
    <source>
        <dbReference type="ARBA" id="ARBA00022723"/>
    </source>
</evidence>
<dbReference type="Proteomes" id="UP000244161">
    <property type="component" value="Unassembled WGS sequence"/>
</dbReference>
<dbReference type="PANTHER" id="PTHR42742">
    <property type="entry name" value="TRANSCRIPTIONAL REPRESSOR MPRA"/>
    <property type="match status" value="1"/>
</dbReference>
<dbReference type="OrthoDB" id="9808275at2"/>
<dbReference type="RefSeq" id="WP_108033394.1">
    <property type="nucleotide sequence ID" value="NZ_QAOM01000018.1"/>
</dbReference>
<feature type="binding site" evidence="8">
    <location>
        <position position="114"/>
    </location>
    <ligand>
        <name>Zn(2+)</name>
        <dbReference type="ChEBI" id="CHEBI:29105"/>
    </ligand>
</feature>
<accession>A0A2T5IEM8</accession>
<keyword evidence="4 7" id="KW-0479">Metal-binding</keyword>
<dbReference type="EC" id="5.3.1.8" evidence="3 7"/>
<evidence type="ECO:0000256" key="9">
    <source>
        <dbReference type="PIRSR" id="PIRSR036894-2"/>
    </source>
</evidence>
<comment type="caution">
    <text evidence="12">The sequence shown here is derived from an EMBL/GenBank/DDBJ whole genome shotgun (WGS) entry which is preliminary data.</text>
</comment>
<dbReference type="InterPro" id="IPR014710">
    <property type="entry name" value="RmlC-like_jellyroll"/>
</dbReference>
<evidence type="ECO:0000256" key="8">
    <source>
        <dbReference type="PIRSR" id="PIRSR036894-1"/>
    </source>
</evidence>
<comment type="catalytic activity">
    <reaction evidence="1 7">
        <text>D-mannose 6-phosphate = D-fructose 6-phosphate</text>
        <dbReference type="Rhea" id="RHEA:12356"/>
        <dbReference type="ChEBI" id="CHEBI:58735"/>
        <dbReference type="ChEBI" id="CHEBI:61527"/>
        <dbReference type="EC" id="5.3.1.8"/>
    </reaction>
</comment>
<feature type="binding site" evidence="8">
    <location>
        <position position="97"/>
    </location>
    <ligand>
        <name>Zn(2+)</name>
        <dbReference type="ChEBI" id="CHEBI:29105"/>
    </ligand>
</feature>
<gene>
    <name evidence="12" type="ORF">C8U37_11838</name>
</gene>
<dbReference type="CDD" id="cd07010">
    <property type="entry name" value="cupin_PMI_type_I_N_bac"/>
    <property type="match status" value="1"/>
</dbReference>
<name>A0A2T5IEM8_9LACT</name>
<sequence length="319" mass="35654">MQEPLFMRPKLQEKIWGGTKLHDIYGYEIPSEHTGECWAISAHPDGVGSVANGEYAGFPLDALYEKHPELFGNPSSEVFPLLTKIIDATEDLSVQVHPDDSYGLEHEGELGKTECWYIIDADEDSEIVFGHNALTKEEFRKLIEEGKWQDLLRRVKVNAGDFFFVPSGTIHAIGAGIMILETQQSSNTTYRVYDYGRKDEAGNERDLHIEQSIAVSAIPHKDPVNRFKVKAEADNTVTTFIESEYFTVYKWDIHSKMTFSKDAAYTLVSVIEGAGNITVSDKVYALKKGDHFILPSPVGAWVLSGSMQLIASTPGYKNL</sequence>
<comment type="cofactor">
    <cofactor evidence="8">
        <name>Zn(2+)</name>
        <dbReference type="ChEBI" id="CHEBI:29105"/>
    </cofactor>
    <text evidence="8">Binds 1 zinc ion per subunit.</text>
</comment>
<evidence type="ECO:0000313" key="12">
    <source>
        <dbReference type="EMBL" id="PTQ82231.1"/>
    </source>
</evidence>
<dbReference type="GO" id="GO:0004476">
    <property type="term" value="F:mannose-6-phosphate isomerase activity"/>
    <property type="evidence" value="ECO:0007669"/>
    <property type="project" value="UniProtKB-UniRule"/>
</dbReference>
<dbReference type="GO" id="GO:0005975">
    <property type="term" value="P:carbohydrate metabolic process"/>
    <property type="evidence" value="ECO:0007669"/>
    <property type="project" value="UniProtKB-UniRule"/>
</dbReference>
<evidence type="ECO:0000256" key="5">
    <source>
        <dbReference type="ARBA" id="ARBA00022833"/>
    </source>
</evidence>
<keyword evidence="5 7" id="KW-0862">Zinc</keyword>
<keyword evidence="13" id="KW-1185">Reference proteome</keyword>
<feature type="domain" description="Mannose-6-phosphate isomerase cupin" evidence="11">
    <location>
        <begin position="237"/>
        <end position="313"/>
    </location>
</feature>
<dbReference type="EMBL" id="QAOM01000018">
    <property type="protein sequence ID" value="PTQ82231.1"/>
    <property type="molecule type" value="Genomic_DNA"/>
</dbReference>
<evidence type="ECO:0000256" key="2">
    <source>
        <dbReference type="ARBA" id="ARBA00010772"/>
    </source>
</evidence>
<dbReference type="NCBIfam" id="TIGR00218">
    <property type="entry name" value="manA"/>
    <property type="match status" value="1"/>
</dbReference>
<evidence type="ECO:0000259" key="11">
    <source>
        <dbReference type="Pfam" id="PF21621"/>
    </source>
</evidence>
<dbReference type="InterPro" id="IPR046457">
    <property type="entry name" value="PMI_typeI_cat"/>
</dbReference>
<dbReference type="InterPro" id="IPR051804">
    <property type="entry name" value="Carb_Metab_Reg_Kinase/Isom"/>
</dbReference>
<evidence type="ECO:0000256" key="7">
    <source>
        <dbReference type="PIRNR" id="PIRNR036894"/>
    </source>
</evidence>
<protein>
    <recommendedName>
        <fullName evidence="3 7">Mannose-6-phosphate isomerase</fullName>
        <ecNumber evidence="3 7">5.3.1.8</ecNumber>
    </recommendedName>
</protein>
<dbReference type="Pfam" id="PF21621">
    <property type="entry name" value="MPI_cupin_dom"/>
    <property type="match status" value="1"/>
</dbReference>
<evidence type="ECO:0000313" key="13">
    <source>
        <dbReference type="Proteomes" id="UP000244161"/>
    </source>
</evidence>
<dbReference type="AlphaFoldDB" id="A0A2T5IEM8"/>
<feature type="active site" evidence="9">
    <location>
        <position position="191"/>
    </location>
</feature>
<dbReference type="PANTHER" id="PTHR42742:SF3">
    <property type="entry name" value="FRUCTOKINASE"/>
    <property type="match status" value="1"/>
</dbReference>
<comment type="similarity">
    <text evidence="2 7">Belongs to the mannose-6-phosphate isomerase type 1 family.</text>
</comment>
<feature type="binding site" evidence="8">
    <location>
        <position position="171"/>
    </location>
    <ligand>
        <name>Zn(2+)</name>
        <dbReference type="ChEBI" id="CHEBI:29105"/>
    </ligand>
</feature>
<dbReference type="InterPro" id="IPR014628">
    <property type="entry name" value="Man6P_isomerase_Firm_short"/>
</dbReference>
<dbReference type="SUPFAM" id="SSF51182">
    <property type="entry name" value="RmlC-like cupins"/>
    <property type="match status" value="1"/>
</dbReference>
<dbReference type="InterPro" id="IPR011051">
    <property type="entry name" value="RmlC_Cupin_sf"/>
</dbReference>
<evidence type="ECO:0000256" key="1">
    <source>
        <dbReference type="ARBA" id="ARBA00000757"/>
    </source>
</evidence>
<evidence type="ECO:0000256" key="3">
    <source>
        <dbReference type="ARBA" id="ARBA00011956"/>
    </source>
</evidence>
<dbReference type="Pfam" id="PF20511">
    <property type="entry name" value="PMI_typeI_cat"/>
    <property type="match status" value="1"/>
</dbReference>
<reference evidence="12 13" key="1">
    <citation type="submission" date="2018-04" db="EMBL/GenBank/DDBJ databases">
        <title>Genomic Encyclopedia of Archaeal and Bacterial Type Strains, Phase II (KMG-II): from individual species to whole genera.</title>
        <authorList>
            <person name="Goeker M."/>
        </authorList>
    </citation>
    <scope>NUCLEOTIDE SEQUENCE [LARGE SCALE GENOMIC DNA]</scope>
    <source>
        <strain evidence="12 13">DSM 18806</strain>
    </source>
</reference>
<dbReference type="PIRSF" id="PIRSF036894">
    <property type="entry name" value="PMI_Firm_short"/>
    <property type="match status" value="1"/>
</dbReference>
<dbReference type="GO" id="GO:0008270">
    <property type="term" value="F:zinc ion binding"/>
    <property type="evidence" value="ECO:0007669"/>
    <property type="project" value="UniProtKB-UniRule"/>
</dbReference>
<evidence type="ECO:0000259" key="10">
    <source>
        <dbReference type="Pfam" id="PF20511"/>
    </source>
</evidence>
<keyword evidence="6 7" id="KW-0413">Isomerase</keyword>
<feature type="domain" description="Phosphomannose isomerase type I catalytic" evidence="10">
    <location>
        <begin position="7"/>
        <end position="117"/>
    </location>
</feature>
<dbReference type="Gene3D" id="2.60.120.10">
    <property type="entry name" value="Jelly Rolls"/>
    <property type="match status" value="2"/>
</dbReference>
<evidence type="ECO:0000256" key="6">
    <source>
        <dbReference type="ARBA" id="ARBA00023235"/>
    </source>
</evidence>
<dbReference type="InterPro" id="IPR049071">
    <property type="entry name" value="MPI_cupin_dom"/>
</dbReference>